<organism evidence="1 2">
    <name type="scientific">Ectopseudomonas hydrolytica</name>
    <dbReference type="NCBI Taxonomy" id="2493633"/>
    <lineage>
        <taxon>Bacteria</taxon>
        <taxon>Pseudomonadati</taxon>
        <taxon>Pseudomonadota</taxon>
        <taxon>Gammaproteobacteria</taxon>
        <taxon>Pseudomonadales</taxon>
        <taxon>Pseudomonadaceae</taxon>
        <taxon>Ectopseudomonas</taxon>
    </lineage>
</organism>
<keyword evidence="2" id="KW-1185">Reference proteome</keyword>
<evidence type="ECO:0000313" key="2">
    <source>
        <dbReference type="Proteomes" id="UP001054897"/>
    </source>
</evidence>
<gene>
    <name evidence="1" type="ORF">L1F06_014285</name>
</gene>
<evidence type="ECO:0000313" key="1">
    <source>
        <dbReference type="EMBL" id="USR37844.1"/>
    </source>
</evidence>
<protein>
    <submittedName>
        <fullName evidence="1">Uncharacterized protein</fullName>
    </submittedName>
</protein>
<name>A0ABY5A1S7_9GAMM</name>
<reference evidence="1" key="1">
    <citation type="submission" date="2022-06" db="EMBL/GenBank/DDBJ databases">
        <title>Complete genome of Pseudomonas hydrolytica DSWY01T.</title>
        <authorList>
            <person name="Jung J."/>
            <person name="Jeon C.O."/>
        </authorList>
    </citation>
    <scope>NUCLEOTIDE SEQUENCE</scope>
    <source>
        <strain evidence="1">DSWY01</strain>
    </source>
</reference>
<dbReference type="RefSeq" id="WP_129482266.1">
    <property type="nucleotide sequence ID" value="NZ_CP099397.1"/>
</dbReference>
<sequence>MKKIKTKGGRPRIDNPRTVISEVYLTPGEAEELRCAGKTFGYAYLSQFLRTAAFALIRQKSLGLDAKSACVAAHLGAIASDVNALHHLASDPSMPEAAFIISGSLKKKLVDLNKLIQQQ</sequence>
<dbReference type="GeneID" id="300082159"/>
<dbReference type="EMBL" id="CP099397">
    <property type="protein sequence ID" value="USR37844.1"/>
    <property type="molecule type" value="Genomic_DNA"/>
</dbReference>
<dbReference type="Proteomes" id="UP001054897">
    <property type="component" value="Chromosome"/>
</dbReference>
<proteinExistence type="predicted"/>
<accession>A0ABY5A1S7</accession>